<dbReference type="Gene3D" id="3.30.450.30">
    <property type="entry name" value="Dynein light chain 2a, cytoplasmic"/>
    <property type="match status" value="1"/>
</dbReference>
<evidence type="ECO:0008006" key="3">
    <source>
        <dbReference type="Google" id="ProtNLM"/>
    </source>
</evidence>
<dbReference type="InterPro" id="IPR048278">
    <property type="entry name" value="PFN"/>
</dbReference>
<evidence type="ECO:0000313" key="1">
    <source>
        <dbReference type="EMBL" id="MES1921415.1"/>
    </source>
</evidence>
<name>A0ABV2AP13_9EUKA</name>
<proteinExistence type="predicted"/>
<reference evidence="1 2" key="1">
    <citation type="journal article" date="2024" name="BMC Biol.">
        <title>Comparative genomics of Ascetosporea gives new insight into the evolutionary basis for animal parasitism in Rhizaria.</title>
        <authorList>
            <person name="Hiltunen Thoren M."/>
            <person name="Onut-Brannstrom I."/>
            <person name="Alfjorden A."/>
            <person name="Peckova H."/>
            <person name="Swords F."/>
            <person name="Hooper C."/>
            <person name="Holzer A.S."/>
            <person name="Bass D."/>
            <person name="Burki F."/>
        </authorList>
    </citation>
    <scope>NUCLEOTIDE SEQUENCE [LARGE SCALE GENOMIC DNA]</scope>
    <source>
        <strain evidence="1">20-A016</strain>
    </source>
</reference>
<accession>A0ABV2AP13</accession>
<keyword evidence="2" id="KW-1185">Reference proteome</keyword>
<organism evidence="1 2">
    <name type="scientific">Bonamia ostreae</name>
    <dbReference type="NCBI Taxonomy" id="126728"/>
    <lineage>
        <taxon>Eukaryota</taxon>
        <taxon>Sar</taxon>
        <taxon>Rhizaria</taxon>
        <taxon>Endomyxa</taxon>
        <taxon>Ascetosporea</taxon>
        <taxon>Haplosporida</taxon>
        <taxon>Bonamia</taxon>
    </lineage>
</organism>
<dbReference type="EMBL" id="JBDODL010001331">
    <property type="protein sequence ID" value="MES1921415.1"/>
    <property type="molecule type" value="Genomic_DNA"/>
</dbReference>
<protein>
    <recommendedName>
        <fullName evidence="3">Profilin</fullName>
    </recommendedName>
</protein>
<comment type="caution">
    <text evidence="1">The sequence shown here is derived from an EMBL/GenBank/DDBJ whole genome shotgun (WGS) entry which is preliminary data.</text>
</comment>
<dbReference type="InterPro" id="IPR036140">
    <property type="entry name" value="PFN_sf"/>
</dbReference>
<dbReference type="Pfam" id="PF00235">
    <property type="entry name" value="Profilin"/>
    <property type="match status" value="1"/>
</dbReference>
<gene>
    <name evidence="1" type="ORF">MHBO_002946</name>
</gene>
<dbReference type="Proteomes" id="UP001439008">
    <property type="component" value="Unassembled WGS sequence"/>
</dbReference>
<sequence length="125" mass="13875">MSWKQYGDHFENSKIHASILDIKNKAVLHKATGHEPTTENITKLSGDLEALTSYKFGSDNFIVINKDINPSSYNFLVGMKGDKSLLLAILRTIAIVAVTDKNEITPGNARNAIEKVCDQLYSHNL</sequence>
<dbReference type="SUPFAM" id="SSF55770">
    <property type="entry name" value="Profilin (actin-binding protein)"/>
    <property type="match status" value="1"/>
</dbReference>
<evidence type="ECO:0000313" key="2">
    <source>
        <dbReference type="Proteomes" id="UP001439008"/>
    </source>
</evidence>